<dbReference type="InterPro" id="IPR036388">
    <property type="entry name" value="WH-like_DNA-bd_sf"/>
</dbReference>
<comment type="similarity">
    <text evidence="1">Belongs to the LysR transcriptional regulatory family.</text>
</comment>
<keyword evidence="7" id="KW-1185">Reference proteome</keyword>
<gene>
    <name evidence="6" type="ORF">EDC56_1688</name>
</gene>
<proteinExistence type="inferred from homology"/>
<dbReference type="AlphaFoldDB" id="A0A3N2DNL9"/>
<dbReference type="CDD" id="cd08422">
    <property type="entry name" value="PBP2_CrgA_like"/>
    <property type="match status" value="1"/>
</dbReference>
<dbReference type="SUPFAM" id="SSF46785">
    <property type="entry name" value="Winged helix' DNA-binding domain"/>
    <property type="match status" value="1"/>
</dbReference>
<dbReference type="GO" id="GO:0043565">
    <property type="term" value="F:sequence-specific DNA binding"/>
    <property type="evidence" value="ECO:0007669"/>
    <property type="project" value="TreeGrafter"/>
</dbReference>
<dbReference type="SUPFAM" id="SSF53850">
    <property type="entry name" value="Periplasmic binding protein-like II"/>
    <property type="match status" value="1"/>
</dbReference>
<dbReference type="InterPro" id="IPR005119">
    <property type="entry name" value="LysR_subst-bd"/>
</dbReference>
<dbReference type="PANTHER" id="PTHR30537">
    <property type="entry name" value="HTH-TYPE TRANSCRIPTIONAL REGULATOR"/>
    <property type="match status" value="1"/>
</dbReference>
<dbReference type="InterPro" id="IPR058163">
    <property type="entry name" value="LysR-type_TF_proteobact-type"/>
</dbReference>
<evidence type="ECO:0000313" key="6">
    <source>
        <dbReference type="EMBL" id="ROS01259.1"/>
    </source>
</evidence>
<dbReference type="InterPro" id="IPR000847">
    <property type="entry name" value="LysR_HTH_N"/>
</dbReference>
<evidence type="ECO:0000256" key="2">
    <source>
        <dbReference type="ARBA" id="ARBA00023015"/>
    </source>
</evidence>
<dbReference type="Pfam" id="PF03466">
    <property type="entry name" value="LysR_substrate"/>
    <property type="match status" value="2"/>
</dbReference>
<dbReference type="EMBL" id="RKHR01000004">
    <property type="protein sequence ID" value="ROS01259.1"/>
    <property type="molecule type" value="Genomic_DNA"/>
</dbReference>
<dbReference type="PROSITE" id="PS50931">
    <property type="entry name" value="HTH_LYSR"/>
    <property type="match status" value="1"/>
</dbReference>
<comment type="caution">
    <text evidence="6">The sequence shown here is derived from an EMBL/GenBank/DDBJ whole genome shotgun (WGS) entry which is preliminary data.</text>
</comment>
<dbReference type="Gene3D" id="3.40.190.290">
    <property type="match status" value="1"/>
</dbReference>
<protein>
    <submittedName>
        <fullName evidence="6">DNA-binding transcriptional LysR family regulator</fullName>
    </submittedName>
</protein>
<evidence type="ECO:0000313" key="7">
    <source>
        <dbReference type="Proteomes" id="UP000275394"/>
    </source>
</evidence>
<evidence type="ECO:0000256" key="1">
    <source>
        <dbReference type="ARBA" id="ARBA00009437"/>
    </source>
</evidence>
<keyword evidence="3 6" id="KW-0238">DNA-binding</keyword>
<organism evidence="6 7">
    <name type="scientific">Sinobacterium caligoides</name>
    <dbReference type="NCBI Taxonomy" id="933926"/>
    <lineage>
        <taxon>Bacteria</taxon>
        <taxon>Pseudomonadati</taxon>
        <taxon>Pseudomonadota</taxon>
        <taxon>Gammaproteobacteria</taxon>
        <taxon>Cellvibrionales</taxon>
        <taxon>Spongiibacteraceae</taxon>
        <taxon>Sinobacterium</taxon>
    </lineage>
</organism>
<dbReference type="GO" id="GO:0006351">
    <property type="term" value="P:DNA-templated transcription"/>
    <property type="evidence" value="ECO:0007669"/>
    <property type="project" value="TreeGrafter"/>
</dbReference>
<feature type="domain" description="HTH lysR-type" evidence="5">
    <location>
        <begin position="1"/>
        <end position="59"/>
    </location>
</feature>
<reference evidence="6 7" key="1">
    <citation type="submission" date="2018-11" db="EMBL/GenBank/DDBJ databases">
        <title>Genomic Encyclopedia of Type Strains, Phase IV (KMG-IV): sequencing the most valuable type-strain genomes for metagenomic binning, comparative biology and taxonomic classification.</title>
        <authorList>
            <person name="Goeker M."/>
        </authorList>
    </citation>
    <scope>NUCLEOTIDE SEQUENCE [LARGE SCALE GENOMIC DNA]</scope>
    <source>
        <strain evidence="6 7">DSM 100316</strain>
    </source>
</reference>
<dbReference type="OrthoDB" id="5721010at2"/>
<dbReference type="GO" id="GO:0003700">
    <property type="term" value="F:DNA-binding transcription factor activity"/>
    <property type="evidence" value="ECO:0007669"/>
    <property type="project" value="InterPro"/>
</dbReference>
<dbReference type="Gene3D" id="1.10.10.10">
    <property type="entry name" value="Winged helix-like DNA-binding domain superfamily/Winged helix DNA-binding domain"/>
    <property type="match status" value="1"/>
</dbReference>
<dbReference type="RefSeq" id="WP_123712071.1">
    <property type="nucleotide sequence ID" value="NZ_RKHR01000004.1"/>
</dbReference>
<dbReference type="PANTHER" id="PTHR30537:SF5">
    <property type="entry name" value="HTH-TYPE TRANSCRIPTIONAL ACTIVATOR TTDR-RELATED"/>
    <property type="match status" value="1"/>
</dbReference>
<evidence type="ECO:0000256" key="4">
    <source>
        <dbReference type="ARBA" id="ARBA00023163"/>
    </source>
</evidence>
<dbReference type="Pfam" id="PF00126">
    <property type="entry name" value="HTH_1"/>
    <property type="match status" value="1"/>
</dbReference>
<accession>A0A3N2DNL9</accession>
<name>A0A3N2DNL9_9GAMM</name>
<sequence length="319" mass="35926">MQELQNMMIFATVVDTGSFSVAATQLGIAKSSVSKRITTLEKELGVRLIQRSTRKLSVTEEGEGLYLHCRQIREELEQAKQEISQSRETPSGTLRVSVPQLLGSTLIAPMIAGFQQQYPEVNVELELDYAVHQLDLIGKGYDLSLQVGELADSCLVAVRLFNVQSTLCASPDYLDQAGRPELPGDIESHRYLRWVTPNRPAYLALDLRRGRRQYGYNVKPSYSTLTMSKGNRQYGYNVNSCFASNDAQAVREVALRGGGIALLPNYAIKEELQSGRLEALFSDYEVETFPVSLVYPQRKHMTPKVRVFSDYLKHHLMER</sequence>
<dbReference type="FunFam" id="1.10.10.10:FF:000001">
    <property type="entry name" value="LysR family transcriptional regulator"/>
    <property type="match status" value="1"/>
</dbReference>
<dbReference type="InterPro" id="IPR036390">
    <property type="entry name" value="WH_DNA-bd_sf"/>
</dbReference>
<keyword evidence="2" id="KW-0805">Transcription regulation</keyword>
<dbReference type="Proteomes" id="UP000275394">
    <property type="component" value="Unassembled WGS sequence"/>
</dbReference>
<keyword evidence="4" id="KW-0804">Transcription</keyword>
<evidence type="ECO:0000259" key="5">
    <source>
        <dbReference type="PROSITE" id="PS50931"/>
    </source>
</evidence>
<evidence type="ECO:0000256" key="3">
    <source>
        <dbReference type="ARBA" id="ARBA00023125"/>
    </source>
</evidence>